<feature type="region of interest" description="Disordered" evidence="1">
    <location>
        <begin position="27"/>
        <end position="62"/>
    </location>
</feature>
<reference evidence="2" key="1">
    <citation type="submission" date="2021-02" db="EMBL/GenBank/DDBJ databases">
        <authorList>
            <person name="Nowell W R."/>
        </authorList>
    </citation>
    <scope>NUCLEOTIDE SEQUENCE</scope>
</reference>
<feature type="non-terminal residue" evidence="2">
    <location>
        <position position="1"/>
    </location>
</feature>
<organism evidence="2 3">
    <name type="scientific">Rotaria magnacalcarata</name>
    <dbReference type="NCBI Taxonomy" id="392030"/>
    <lineage>
        <taxon>Eukaryota</taxon>
        <taxon>Metazoa</taxon>
        <taxon>Spiralia</taxon>
        <taxon>Gnathifera</taxon>
        <taxon>Rotifera</taxon>
        <taxon>Eurotatoria</taxon>
        <taxon>Bdelloidea</taxon>
        <taxon>Philodinida</taxon>
        <taxon>Philodinidae</taxon>
        <taxon>Rotaria</taxon>
    </lineage>
</organism>
<name>A0A8S2VNG8_9BILA</name>
<dbReference type="Proteomes" id="UP000681967">
    <property type="component" value="Unassembled WGS sequence"/>
</dbReference>
<evidence type="ECO:0000313" key="3">
    <source>
        <dbReference type="Proteomes" id="UP000681967"/>
    </source>
</evidence>
<feature type="compositionally biased region" description="Polar residues" evidence="1">
    <location>
        <begin position="30"/>
        <end position="40"/>
    </location>
</feature>
<dbReference type="AlphaFoldDB" id="A0A8S2VNG8"/>
<feature type="region of interest" description="Disordered" evidence="1">
    <location>
        <begin position="1"/>
        <end position="20"/>
    </location>
</feature>
<gene>
    <name evidence="2" type="ORF">BYL167_LOCUS31225</name>
</gene>
<comment type="caution">
    <text evidence="2">The sequence shown here is derived from an EMBL/GenBank/DDBJ whole genome shotgun (WGS) entry which is preliminary data.</text>
</comment>
<protein>
    <submittedName>
        <fullName evidence="2">Uncharacterized protein</fullName>
    </submittedName>
</protein>
<accession>A0A8S2VNG8</accession>
<proteinExistence type="predicted"/>
<evidence type="ECO:0000256" key="1">
    <source>
        <dbReference type="SAM" id="MobiDB-lite"/>
    </source>
</evidence>
<evidence type="ECO:0000313" key="2">
    <source>
        <dbReference type="EMBL" id="CAF4393034.1"/>
    </source>
</evidence>
<dbReference type="EMBL" id="CAJOBH010054155">
    <property type="protein sequence ID" value="CAF4393034.1"/>
    <property type="molecule type" value="Genomic_DNA"/>
</dbReference>
<feature type="non-terminal residue" evidence="2">
    <location>
        <position position="62"/>
    </location>
</feature>
<sequence>FSVETEVELAPSDNPTTSTYFASMLHQPKEPQQQQPTLKTPNDKVLPVPKQRLYRPPLDSSA</sequence>